<gene>
    <name evidence="1" type="ORF">GGQ59_001306</name>
</gene>
<dbReference type="Pfam" id="PF06676">
    <property type="entry name" value="DUF1178"/>
    <property type="match status" value="1"/>
</dbReference>
<evidence type="ECO:0000313" key="2">
    <source>
        <dbReference type="Proteomes" id="UP000563524"/>
    </source>
</evidence>
<organism evidence="1 2">
    <name type="scientific">Parvularcula dongshanensis</name>
    <dbReference type="NCBI Taxonomy" id="1173995"/>
    <lineage>
        <taxon>Bacteria</taxon>
        <taxon>Pseudomonadati</taxon>
        <taxon>Pseudomonadota</taxon>
        <taxon>Alphaproteobacteria</taxon>
        <taxon>Parvularculales</taxon>
        <taxon>Parvularculaceae</taxon>
        <taxon>Parvularcula</taxon>
    </lineage>
</organism>
<accession>A0A840I3B7</accession>
<evidence type="ECO:0008006" key="3">
    <source>
        <dbReference type="Google" id="ProtNLM"/>
    </source>
</evidence>
<sequence length="149" mass="16480">MIKYALKCDDAHRFEGWFSNSADYDAQAQKGLLACPVCGSSEVGKALMAPYVATSRRSEAAAEERLSVVRQAINESARKARDYVHKNFEGVGKRFPEEARKIHYGEAKDRPIYGEATPDEAKALVEEGVTIAPLPQPEPTPDEVKKKLN</sequence>
<reference evidence="1 2" key="1">
    <citation type="submission" date="2020-08" db="EMBL/GenBank/DDBJ databases">
        <title>Genomic Encyclopedia of Type Strains, Phase IV (KMG-IV): sequencing the most valuable type-strain genomes for metagenomic binning, comparative biology and taxonomic classification.</title>
        <authorList>
            <person name="Goeker M."/>
        </authorList>
    </citation>
    <scope>NUCLEOTIDE SEQUENCE [LARGE SCALE GENOMIC DNA]</scope>
    <source>
        <strain evidence="1 2">DSM 102850</strain>
    </source>
</reference>
<comment type="caution">
    <text evidence="1">The sequence shown here is derived from an EMBL/GenBank/DDBJ whole genome shotgun (WGS) entry which is preliminary data.</text>
</comment>
<dbReference type="Proteomes" id="UP000563524">
    <property type="component" value="Unassembled WGS sequence"/>
</dbReference>
<name>A0A840I3B7_9PROT</name>
<keyword evidence="2" id="KW-1185">Reference proteome</keyword>
<dbReference type="InterPro" id="IPR009562">
    <property type="entry name" value="DUF1178"/>
</dbReference>
<proteinExistence type="predicted"/>
<dbReference type="PIRSF" id="PIRSF032131">
    <property type="entry name" value="UCP032131"/>
    <property type="match status" value="1"/>
</dbReference>
<protein>
    <recommendedName>
        <fullName evidence="3">DUF1178 family protein</fullName>
    </recommendedName>
</protein>
<evidence type="ECO:0000313" key="1">
    <source>
        <dbReference type="EMBL" id="MBB4658792.1"/>
    </source>
</evidence>
<dbReference type="EMBL" id="JACHOB010000002">
    <property type="protein sequence ID" value="MBB4658792.1"/>
    <property type="molecule type" value="Genomic_DNA"/>
</dbReference>
<dbReference type="RefSeq" id="WP_183816970.1">
    <property type="nucleotide sequence ID" value="NZ_JACHOB010000002.1"/>
</dbReference>
<dbReference type="AlphaFoldDB" id="A0A840I3B7"/>